<proteinExistence type="predicted"/>
<sequence>SVEENNPITDSNLESAWKMYDSEKWKACPIGCLPNGQIPCLDLSPDLDGQTINLIKIDE</sequence>
<gene>
    <name evidence="1" type="ORF">SPELUC_LOCUS7836</name>
</gene>
<evidence type="ECO:0000313" key="2">
    <source>
        <dbReference type="Proteomes" id="UP000789366"/>
    </source>
</evidence>
<name>A0ACA9MYE7_9GLOM</name>
<organism evidence="1 2">
    <name type="scientific">Cetraspora pellucida</name>
    <dbReference type="NCBI Taxonomy" id="1433469"/>
    <lineage>
        <taxon>Eukaryota</taxon>
        <taxon>Fungi</taxon>
        <taxon>Fungi incertae sedis</taxon>
        <taxon>Mucoromycota</taxon>
        <taxon>Glomeromycotina</taxon>
        <taxon>Glomeromycetes</taxon>
        <taxon>Diversisporales</taxon>
        <taxon>Gigasporaceae</taxon>
        <taxon>Cetraspora</taxon>
    </lineage>
</organism>
<keyword evidence="2" id="KW-1185">Reference proteome</keyword>
<comment type="caution">
    <text evidence="1">The sequence shown here is derived from an EMBL/GenBank/DDBJ whole genome shotgun (WGS) entry which is preliminary data.</text>
</comment>
<dbReference type="Proteomes" id="UP000789366">
    <property type="component" value="Unassembled WGS sequence"/>
</dbReference>
<protein>
    <submittedName>
        <fullName evidence="1">8795_t:CDS:1</fullName>
    </submittedName>
</protein>
<evidence type="ECO:0000313" key="1">
    <source>
        <dbReference type="EMBL" id="CAG8620146.1"/>
    </source>
</evidence>
<feature type="non-terminal residue" evidence="1">
    <location>
        <position position="1"/>
    </location>
</feature>
<dbReference type="EMBL" id="CAJVPW010010885">
    <property type="protein sequence ID" value="CAG8620146.1"/>
    <property type="molecule type" value="Genomic_DNA"/>
</dbReference>
<accession>A0ACA9MYE7</accession>
<reference evidence="1" key="1">
    <citation type="submission" date="2021-06" db="EMBL/GenBank/DDBJ databases">
        <authorList>
            <person name="Kallberg Y."/>
            <person name="Tangrot J."/>
            <person name="Rosling A."/>
        </authorList>
    </citation>
    <scope>NUCLEOTIDE SEQUENCE</scope>
    <source>
        <strain evidence="1">28 12/20/2015</strain>
    </source>
</reference>